<dbReference type="OrthoDB" id="1957909at2"/>
<protein>
    <submittedName>
        <fullName evidence="2">Stage III sporulation protein SpoAB</fullName>
    </submittedName>
</protein>
<comment type="caution">
    <text evidence="2">The sequence shown here is derived from an EMBL/GenBank/DDBJ whole genome shotgun (WGS) entry which is preliminary data.</text>
</comment>
<evidence type="ECO:0000313" key="3">
    <source>
        <dbReference type="Proteomes" id="UP000186112"/>
    </source>
</evidence>
<dbReference type="RefSeq" id="WP_075724037.1">
    <property type="nucleotide sequence ID" value="NZ_LTDM01000001.1"/>
</dbReference>
<keyword evidence="1" id="KW-0812">Transmembrane</keyword>
<dbReference type="EMBL" id="LTDM01000001">
    <property type="protein sequence ID" value="OLS03933.1"/>
    <property type="molecule type" value="Genomic_DNA"/>
</dbReference>
<evidence type="ECO:0000256" key="1">
    <source>
        <dbReference type="SAM" id="Phobius"/>
    </source>
</evidence>
<reference evidence="2 3" key="1">
    <citation type="submission" date="2016-02" db="EMBL/GenBank/DDBJ databases">
        <title>Genome sequence of Tissierella creatinophila DSM 6911.</title>
        <authorList>
            <person name="Poehlein A."/>
            <person name="Daniel R."/>
        </authorList>
    </citation>
    <scope>NUCLEOTIDE SEQUENCE [LARGE SCALE GENOMIC DNA]</scope>
    <source>
        <strain evidence="2 3">DSM 6911</strain>
    </source>
</reference>
<gene>
    <name evidence="2" type="ORF">TICRE_00600</name>
</gene>
<sequence length="174" mass="19745">MGLVKGLFSLIVLISSSLLGILYGGVFSKRERSLKDLEYNIRLLESEIIAGNSTLPLALENTYKKGKGEIKNVFLSIKEDLLDNGREDIFKSFIAQENLLQKKYMLKKEDISIFLFLGKILGKTNKEDQQKNLHFIIKQIQNIKEEASLEKNNNVKLYRTLGVLLGVGIIIIMI</sequence>
<dbReference type="Proteomes" id="UP000186112">
    <property type="component" value="Unassembled WGS sequence"/>
</dbReference>
<dbReference type="Pfam" id="PF09548">
    <property type="entry name" value="Spore_III_AB"/>
    <property type="match status" value="1"/>
</dbReference>
<accession>A0A1U7M9D0</accession>
<organism evidence="2 3">
    <name type="scientific">Tissierella creatinophila DSM 6911</name>
    <dbReference type="NCBI Taxonomy" id="1123403"/>
    <lineage>
        <taxon>Bacteria</taxon>
        <taxon>Bacillati</taxon>
        <taxon>Bacillota</taxon>
        <taxon>Tissierellia</taxon>
        <taxon>Tissierellales</taxon>
        <taxon>Tissierellaceae</taxon>
        <taxon>Tissierella</taxon>
    </lineage>
</organism>
<evidence type="ECO:0000313" key="2">
    <source>
        <dbReference type="EMBL" id="OLS03933.1"/>
    </source>
</evidence>
<keyword evidence="1" id="KW-1133">Transmembrane helix</keyword>
<dbReference type="InterPro" id="IPR014198">
    <property type="entry name" value="Spore_III_AB"/>
</dbReference>
<feature type="transmembrane region" description="Helical" evidence="1">
    <location>
        <begin position="6"/>
        <end position="26"/>
    </location>
</feature>
<dbReference type="PIRSF" id="PIRSF021435">
    <property type="entry name" value="SpoIIIAB"/>
    <property type="match status" value="1"/>
</dbReference>
<dbReference type="AlphaFoldDB" id="A0A1U7M9D0"/>
<name>A0A1U7M9D0_TISCR</name>
<keyword evidence="3" id="KW-1185">Reference proteome</keyword>
<proteinExistence type="predicted"/>
<keyword evidence="1" id="KW-0472">Membrane</keyword>